<dbReference type="Pfam" id="PF13621">
    <property type="entry name" value="Cupin_8"/>
    <property type="match status" value="1"/>
</dbReference>
<dbReference type="PANTHER" id="PTHR12461">
    <property type="entry name" value="HYPOXIA-INDUCIBLE FACTOR 1 ALPHA INHIBITOR-RELATED"/>
    <property type="match status" value="1"/>
</dbReference>
<dbReference type="Gene3D" id="2.60.120.10">
    <property type="entry name" value="Jelly Rolls"/>
    <property type="match status" value="1"/>
</dbReference>
<feature type="region of interest" description="Disordered" evidence="1">
    <location>
        <begin position="535"/>
        <end position="558"/>
    </location>
</feature>
<dbReference type="PROSITE" id="PS51184">
    <property type="entry name" value="JMJC"/>
    <property type="match status" value="1"/>
</dbReference>
<evidence type="ECO:0000256" key="1">
    <source>
        <dbReference type="SAM" id="MobiDB-lite"/>
    </source>
</evidence>
<dbReference type="GO" id="GO:0005737">
    <property type="term" value="C:cytoplasm"/>
    <property type="evidence" value="ECO:0007669"/>
    <property type="project" value="TreeGrafter"/>
</dbReference>
<organism evidence="2">
    <name type="scientific">Magallana gigas</name>
    <name type="common">Pacific oyster</name>
    <name type="synonym">Crassostrea gigas</name>
    <dbReference type="NCBI Taxonomy" id="29159"/>
    <lineage>
        <taxon>Eukaryota</taxon>
        <taxon>Metazoa</taxon>
        <taxon>Spiralia</taxon>
        <taxon>Lophotrochozoa</taxon>
        <taxon>Mollusca</taxon>
        <taxon>Bivalvia</taxon>
        <taxon>Autobranchia</taxon>
        <taxon>Pteriomorphia</taxon>
        <taxon>Ostreida</taxon>
        <taxon>Ostreoidea</taxon>
        <taxon>Ostreidae</taxon>
        <taxon>Magallana</taxon>
    </lineage>
</organism>
<dbReference type="GO" id="GO:0005634">
    <property type="term" value="C:nucleus"/>
    <property type="evidence" value="ECO:0007669"/>
    <property type="project" value="TreeGrafter"/>
</dbReference>
<dbReference type="GO" id="GO:0045746">
    <property type="term" value="P:negative regulation of Notch signaling pathway"/>
    <property type="evidence" value="ECO:0007669"/>
    <property type="project" value="TreeGrafter"/>
</dbReference>
<dbReference type="InterPro" id="IPR003347">
    <property type="entry name" value="JmjC_dom"/>
</dbReference>
<dbReference type="SMART" id="SM00558">
    <property type="entry name" value="JmjC"/>
    <property type="match status" value="1"/>
</dbReference>
<reference evidence="2" key="1">
    <citation type="journal article" date="2012" name="Nature">
        <title>The oyster genome reveals stress adaptation and complexity of shell formation.</title>
        <authorList>
            <person name="Zhang G."/>
            <person name="Fang X."/>
            <person name="Guo X."/>
            <person name="Li L."/>
            <person name="Luo R."/>
            <person name="Xu F."/>
            <person name="Yang P."/>
            <person name="Zhang L."/>
            <person name="Wang X."/>
            <person name="Qi H."/>
            <person name="Xiong Z."/>
            <person name="Que H."/>
            <person name="Xie Y."/>
            <person name="Holland P.W."/>
            <person name="Paps J."/>
            <person name="Zhu Y."/>
            <person name="Wu F."/>
            <person name="Chen Y."/>
            <person name="Wang J."/>
            <person name="Peng C."/>
            <person name="Meng J."/>
            <person name="Yang L."/>
            <person name="Liu J."/>
            <person name="Wen B."/>
            <person name="Zhang N."/>
            <person name="Huang Z."/>
            <person name="Zhu Q."/>
            <person name="Feng Y."/>
            <person name="Mount A."/>
            <person name="Hedgecock D."/>
            <person name="Xu Z."/>
            <person name="Liu Y."/>
            <person name="Domazet-Loso T."/>
            <person name="Du Y."/>
            <person name="Sun X."/>
            <person name="Zhang S."/>
            <person name="Liu B."/>
            <person name="Cheng P."/>
            <person name="Jiang X."/>
            <person name="Li J."/>
            <person name="Fan D."/>
            <person name="Wang W."/>
            <person name="Fu W."/>
            <person name="Wang T."/>
            <person name="Wang B."/>
            <person name="Zhang J."/>
            <person name="Peng Z."/>
            <person name="Li Y."/>
            <person name="Li N."/>
            <person name="Wang J."/>
            <person name="Chen M."/>
            <person name="He Y."/>
            <person name="Tan F."/>
            <person name="Song X."/>
            <person name="Zheng Q."/>
            <person name="Huang R."/>
            <person name="Yang H."/>
            <person name="Du X."/>
            <person name="Chen L."/>
            <person name="Yang M."/>
            <person name="Gaffney P.M."/>
            <person name="Wang S."/>
            <person name="Luo L."/>
            <person name="She Z."/>
            <person name="Ming Y."/>
            <person name="Huang W."/>
            <person name="Zhang S."/>
            <person name="Huang B."/>
            <person name="Zhang Y."/>
            <person name="Qu T."/>
            <person name="Ni P."/>
            <person name="Miao G."/>
            <person name="Wang J."/>
            <person name="Wang Q."/>
            <person name="Steinberg C.E."/>
            <person name="Wang H."/>
            <person name="Li N."/>
            <person name="Qian L."/>
            <person name="Zhang G."/>
            <person name="Li Y."/>
            <person name="Yang H."/>
            <person name="Liu X."/>
            <person name="Wang J."/>
            <person name="Yin Y."/>
            <person name="Wang J."/>
        </authorList>
    </citation>
    <scope>NUCLEOTIDE SEQUENCE [LARGE SCALE GENOMIC DNA]</scope>
    <source>
        <strain evidence="2">05x7-T-G4-1.051#20</strain>
    </source>
</reference>
<feature type="compositionally biased region" description="Basic and acidic residues" evidence="1">
    <location>
        <begin position="342"/>
        <end position="358"/>
    </location>
</feature>
<dbReference type="GO" id="GO:0036140">
    <property type="term" value="F:[protein]-asparagine 3-dioxygenase activity"/>
    <property type="evidence" value="ECO:0007669"/>
    <property type="project" value="TreeGrafter"/>
</dbReference>
<feature type="region of interest" description="Disordered" evidence="1">
    <location>
        <begin position="242"/>
        <end position="286"/>
    </location>
</feature>
<feature type="compositionally biased region" description="Basic and acidic residues" evidence="1">
    <location>
        <begin position="264"/>
        <end position="286"/>
    </location>
</feature>
<dbReference type="EMBL" id="JH816998">
    <property type="protein sequence ID" value="EKC40648.1"/>
    <property type="molecule type" value="Genomic_DNA"/>
</dbReference>
<dbReference type="GO" id="GO:0071532">
    <property type="term" value="F:ankyrin repeat binding"/>
    <property type="evidence" value="ECO:0007669"/>
    <property type="project" value="TreeGrafter"/>
</dbReference>
<dbReference type="GO" id="GO:0036139">
    <property type="term" value="F:peptidyl-histidine dioxygenase activity"/>
    <property type="evidence" value="ECO:0007669"/>
    <property type="project" value="TreeGrafter"/>
</dbReference>
<feature type="compositionally biased region" description="Basic residues" evidence="1">
    <location>
        <begin position="253"/>
        <end position="263"/>
    </location>
</feature>
<evidence type="ECO:0000313" key="2">
    <source>
        <dbReference type="EMBL" id="EKC40648.1"/>
    </source>
</evidence>
<accession>K1R4G3</accession>
<dbReference type="AlphaFoldDB" id="K1R4G3"/>
<gene>
    <name evidence="2" type="ORF">CGI_10018615</name>
</gene>
<dbReference type="SUPFAM" id="SSF51197">
    <property type="entry name" value="Clavaminate synthase-like"/>
    <property type="match status" value="1"/>
</dbReference>
<feature type="compositionally biased region" description="Polar residues" evidence="1">
    <location>
        <begin position="301"/>
        <end position="311"/>
    </location>
</feature>
<protein>
    <submittedName>
        <fullName evidence="2">Hypoxia-inducible factor 1-alpha inhibitor</fullName>
    </submittedName>
</protein>
<sequence>MEHLDLTFPEFVKKLKTAKPGKDKVYLQQALNEGVGKRIVADFLGFNWSWVTEQQKKNKFGALTSNLLLIGMEGNVTPAHYDEQENFFAQIRGYKRFILFHPDQFKCMYPYPTYHPCDRQSQVDFDNPDYKRFPKFKDVKGYETVVGPGDVLFLPMYWWHQVESLPDHGHTISVTFWYKAGPIGNVVYPLSPQQKVSMMRNLEKMIHQALNNTDEIPEFMQNMNFDEQLATVSSLTSETCTLQNQTNDETKPTKKRTWHRNRVWRKDDPQTKLGGDPRVKDLPNRPTKVKVDNVDEQLATVSCHTAHTSQNRTRDETKPNKKRTWYPNRVWRKNDPQTQVGEDPRAKDLSNQRTMAKVDTEPNKNRTWYCNRVWRKDDPQTKLGGDPWVKDVPEKPTKVKVNSGPRRWRYNRIWRRDFVWKKEHPKKSCSDSSQGIVPPRKTTPITDPISNATPTTTSTSKSVTSRSVAPTSGATVSETSSIYAHREKAVSKTVTDSNKKTVTTISNTGNGEVTIFDDNLGCHAKMASITATPCSTPLKTHQSSPSAEEKEVNIQVQS</sequence>
<dbReference type="Gene3D" id="1.10.287.1010">
    <property type="entry name" value="Clavaminate synthase-like"/>
    <property type="match status" value="1"/>
</dbReference>
<dbReference type="PANTHER" id="PTHR12461:SF105">
    <property type="entry name" value="HYPOXIA-INDUCIBLE FACTOR 1-ALPHA INHIBITOR"/>
    <property type="match status" value="1"/>
</dbReference>
<feature type="compositionally biased region" description="Polar residues" evidence="1">
    <location>
        <begin position="535"/>
        <end position="546"/>
    </location>
</feature>
<feature type="compositionally biased region" description="Low complexity" evidence="1">
    <location>
        <begin position="450"/>
        <end position="467"/>
    </location>
</feature>
<feature type="region of interest" description="Disordered" evidence="1">
    <location>
        <begin position="301"/>
        <end position="358"/>
    </location>
</feature>
<name>K1R4G3_MAGGI</name>
<proteinExistence type="predicted"/>
<dbReference type="InterPro" id="IPR027452">
    <property type="entry name" value="FIH-1_dom_II"/>
</dbReference>
<dbReference type="InterPro" id="IPR014710">
    <property type="entry name" value="RmlC-like_jellyroll"/>
</dbReference>
<dbReference type="InParanoid" id="K1R4G3"/>
<dbReference type="HOGENOM" id="CLU_488573_0_0_1"/>
<dbReference type="InterPro" id="IPR041667">
    <property type="entry name" value="Cupin_8"/>
</dbReference>
<feature type="region of interest" description="Disordered" evidence="1">
    <location>
        <begin position="424"/>
        <end position="472"/>
    </location>
</feature>